<name>A0A964BU12_9CYAN</name>
<reference evidence="1" key="1">
    <citation type="journal article" date="2021" name="Antonie Van Leeuwenhoek">
        <title>Draft genome and description of Waterburya agarophytonicola gen. nov. sp. nov. (Pleurocapsales, Cyanobacteria): a seaweed symbiont.</title>
        <authorList>
            <person name="Bonthond G."/>
            <person name="Shalygin S."/>
            <person name="Bayer T."/>
            <person name="Weinberger F."/>
        </authorList>
    </citation>
    <scope>NUCLEOTIDE SEQUENCE</scope>
    <source>
        <strain evidence="1">KI4</strain>
    </source>
</reference>
<dbReference type="EMBL" id="JADWDC010000036">
    <property type="protein sequence ID" value="MCC0178172.1"/>
    <property type="molecule type" value="Genomic_DNA"/>
</dbReference>
<organism evidence="1 2">
    <name type="scientific">Waterburya agarophytonicola KI4</name>
    <dbReference type="NCBI Taxonomy" id="2874699"/>
    <lineage>
        <taxon>Bacteria</taxon>
        <taxon>Bacillati</taxon>
        <taxon>Cyanobacteriota</taxon>
        <taxon>Cyanophyceae</taxon>
        <taxon>Pleurocapsales</taxon>
        <taxon>Hyellaceae</taxon>
        <taxon>Waterburya</taxon>
        <taxon>Waterburya agarophytonicola</taxon>
    </lineage>
</organism>
<sequence length="113" mass="13353">MKNRAFIHDSLETLLVALIIGLLTVWAVKAENKPDVGVLNGLFTPTQSERFFETGREDFEREIEIFTHPEKYWHDDLLQIDSESIEQMNRGQFDSDYDWDNSIRELRIDIIEH</sequence>
<dbReference type="AlphaFoldDB" id="A0A964BU12"/>
<keyword evidence="2" id="KW-1185">Reference proteome</keyword>
<proteinExistence type="predicted"/>
<comment type="caution">
    <text evidence="1">The sequence shown here is derived from an EMBL/GenBank/DDBJ whole genome shotgun (WGS) entry which is preliminary data.</text>
</comment>
<protein>
    <submittedName>
        <fullName evidence="1">Uncharacterized protein</fullName>
    </submittedName>
</protein>
<gene>
    <name evidence="1" type="ORF">I4641_14410</name>
</gene>
<accession>A0A964BU12</accession>
<dbReference type="Proteomes" id="UP000729733">
    <property type="component" value="Unassembled WGS sequence"/>
</dbReference>
<evidence type="ECO:0000313" key="2">
    <source>
        <dbReference type="Proteomes" id="UP000729733"/>
    </source>
</evidence>
<evidence type="ECO:0000313" key="1">
    <source>
        <dbReference type="EMBL" id="MCC0178172.1"/>
    </source>
</evidence>
<dbReference type="RefSeq" id="WP_229641239.1">
    <property type="nucleotide sequence ID" value="NZ_JADWDC010000036.1"/>
</dbReference>